<dbReference type="Gene3D" id="3.30.390.60">
    <property type="entry name" value="Heat-inducible transcription repressor hrca homolog, domain 3"/>
    <property type="match status" value="1"/>
</dbReference>
<keyword evidence="2 5" id="KW-0805">Transcription regulation</keyword>
<dbReference type="InterPro" id="IPR036390">
    <property type="entry name" value="WH_DNA-bd_sf"/>
</dbReference>
<evidence type="ECO:0000256" key="3">
    <source>
        <dbReference type="ARBA" id="ARBA00023016"/>
    </source>
</evidence>
<dbReference type="Gene3D" id="1.10.10.10">
    <property type="entry name" value="Winged helix-like DNA-binding domain superfamily/Winged helix DNA-binding domain"/>
    <property type="match status" value="1"/>
</dbReference>
<protein>
    <recommendedName>
        <fullName evidence="5">Heat-inducible transcription repressor HrcA</fullName>
    </recommendedName>
</protein>
<proteinExistence type="inferred from homology"/>
<dbReference type="InterPro" id="IPR021153">
    <property type="entry name" value="HrcA_C"/>
</dbReference>
<evidence type="ECO:0000256" key="1">
    <source>
        <dbReference type="ARBA" id="ARBA00022491"/>
    </source>
</evidence>
<reference evidence="8 9" key="1">
    <citation type="journal article" date="2019" name="Nat. Microbiol.">
        <title>Mediterranean grassland soil C-N compound turnover is dependent on rainfall and depth, and is mediated by genomically divergent microorganisms.</title>
        <authorList>
            <person name="Diamond S."/>
            <person name="Andeer P.F."/>
            <person name="Li Z."/>
            <person name="Crits-Christoph A."/>
            <person name="Burstein D."/>
            <person name="Anantharaman K."/>
            <person name="Lane K.R."/>
            <person name="Thomas B.C."/>
            <person name="Pan C."/>
            <person name="Northen T.R."/>
            <person name="Banfield J.F."/>
        </authorList>
    </citation>
    <scope>NUCLEOTIDE SEQUENCE [LARGE SCALE GENOMIC DNA]</scope>
    <source>
        <strain evidence="8">NP_3</strain>
    </source>
</reference>
<dbReference type="GO" id="GO:0045892">
    <property type="term" value="P:negative regulation of DNA-templated transcription"/>
    <property type="evidence" value="ECO:0007669"/>
    <property type="project" value="UniProtKB-UniRule"/>
</dbReference>
<keyword evidence="3 5" id="KW-0346">Stress response</keyword>
<evidence type="ECO:0000256" key="5">
    <source>
        <dbReference type="HAMAP-Rule" id="MF_00081"/>
    </source>
</evidence>
<evidence type="ECO:0000313" key="8">
    <source>
        <dbReference type="EMBL" id="TMI91088.1"/>
    </source>
</evidence>
<evidence type="ECO:0000313" key="9">
    <source>
        <dbReference type="Proteomes" id="UP000318509"/>
    </source>
</evidence>
<comment type="caution">
    <text evidence="8">The sequence shown here is derived from an EMBL/GenBank/DDBJ whole genome shotgun (WGS) entry which is preliminary data.</text>
</comment>
<dbReference type="PANTHER" id="PTHR34824">
    <property type="entry name" value="HEAT-INDUCIBLE TRANSCRIPTION REPRESSOR HRCA"/>
    <property type="match status" value="1"/>
</dbReference>
<dbReference type="NCBIfam" id="TIGR00331">
    <property type="entry name" value="hrcA"/>
    <property type="match status" value="1"/>
</dbReference>
<dbReference type="Pfam" id="PF03444">
    <property type="entry name" value="WHD_HrcA"/>
    <property type="match status" value="1"/>
</dbReference>
<keyword evidence="4 5" id="KW-0804">Transcription</keyword>
<organism evidence="8 9">
    <name type="scientific">Candidatus Segetimicrobium genomatis</name>
    <dbReference type="NCBI Taxonomy" id="2569760"/>
    <lineage>
        <taxon>Bacteria</taxon>
        <taxon>Bacillati</taxon>
        <taxon>Candidatus Sysuimicrobiota</taxon>
        <taxon>Candidatus Sysuimicrobiia</taxon>
        <taxon>Candidatus Sysuimicrobiales</taxon>
        <taxon>Candidatus Segetimicrobiaceae</taxon>
        <taxon>Candidatus Segetimicrobium</taxon>
    </lineage>
</organism>
<comment type="function">
    <text evidence="5">Negative regulator of class I heat shock genes (grpE-dnaK-dnaJ and groELS operons). Prevents heat-shock induction of these operons.</text>
</comment>
<keyword evidence="1 5" id="KW-0678">Repressor</keyword>
<feature type="domain" description="Winged helix-turn-helix transcription repressor HrcA DNA-binding" evidence="7">
    <location>
        <begin position="27"/>
        <end position="98"/>
    </location>
</feature>
<sequence length="363" mass="40301">MDGRLNQSEASTLRPRVLNEGTGVAELDTRKREILRLIIDDYVLTAEPIGSETVSARHRLGVSPATVRNEMAGLEELGYLRQPHTSAGRVPTEQAYRVYVDSMLGEEHLPAWERARLRRTLFGVQPDRTVEQAAHALASVTNFAAVAASVTTGETRLRHLQLVPLTPRRALLIAVTDEGVFEGTTAEFETPIPPDDLDRLSHEISRRIAGMPLHDLTPRTLDAVIGDAARYQRVVDEVARLLREHLSQTPGPVYSEGKANILKQPEFQDVRRAQPVLSALEQRDVVVELLRPGSEEDRVRITIGRENKREEMRECSVITVTYFVEDRPAGVVGIVGPTRMRYGKVISLLSFLADSLAEALGQA</sequence>
<dbReference type="SUPFAM" id="SSF55781">
    <property type="entry name" value="GAF domain-like"/>
    <property type="match status" value="1"/>
</dbReference>
<comment type="similarity">
    <text evidence="5">Belongs to the HrcA family.</text>
</comment>
<dbReference type="Pfam" id="PF01628">
    <property type="entry name" value="HrcA"/>
    <property type="match status" value="1"/>
</dbReference>
<dbReference type="InterPro" id="IPR023120">
    <property type="entry name" value="WHTH_transcript_rep_HrcA_IDD"/>
</dbReference>
<dbReference type="EMBL" id="VBAK01000105">
    <property type="protein sequence ID" value="TMI91088.1"/>
    <property type="molecule type" value="Genomic_DNA"/>
</dbReference>
<dbReference type="InterPro" id="IPR005104">
    <property type="entry name" value="WHTH_HrcA_DNA-bd"/>
</dbReference>
<evidence type="ECO:0000256" key="4">
    <source>
        <dbReference type="ARBA" id="ARBA00023163"/>
    </source>
</evidence>
<dbReference type="Gene3D" id="3.30.450.40">
    <property type="match status" value="1"/>
</dbReference>
<dbReference type="InterPro" id="IPR036388">
    <property type="entry name" value="WH-like_DNA-bd_sf"/>
</dbReference>
<evidence type="ECO:0000259" key="7">
    <source>
        <dbReference type="Pfam" id="PF03444"/>
    </source>
</evidence>
<dbReference type="InterPro" id="IPR029016">
    <property type="entry name" value="GAF-like_dom_sf"/>
</dbReference>
<dbReference type="PIRSF" id="PIRSF005485">
    <property type="entry name" value="HrcA"/>
    <property type="match status" value="1"/>
</dbReference>
<dbReference type="GO" id="GO:0003677">
    <property type="term" value="F:DNA binding"/>
    <property type="evidence" value="ECO:0007669"/>
    <property type="project" value="InterPro"/>
</dbReference>
<dbReference type="PANTHER" id="PTHR34824:SF1">
    <property type="entry name" value="HEAT-INDUCIBLE TRANSCRIPTION REPRESSOR HRCA"/>
    <property type="match status" value="1"/>
</dbReference>
<dbReference type="Proteomes" id="UP000318509">
    <property type="component" value="Unassembled WGS sequence"/>
</dbReference>
<dbReference type="SUPFAM" id="SSF46785">
    <property type="entry name" value="Winged helix' DNA-binding domain"/>
    <property type="match status" value="1"/>
</dbReference>
<name>A0A537K5N0_9BACT</name>
<gene>
    <name evidence="5 8" type="primary">hrcA</name>
    <name evidence="8" type="ORF">E6H00_05250</name>
</gene>
<dbReference type="HAMAP" id="MF_00081">
    <property type="entry name" value="HrcA"/>
    <property type="match status" value="1"/>
</dbReference>
<dbReference type="AlphaFoldDB" id="A0A537K5N0"/>
<accession>A0A537K5N0</accession>
<evidence type="ECO:0000259" key="6">
    <source>
        <dbReference type="Pfam" id="PF01628"/>
    </source>
</evidence>
<feature type="domain" description="Heat-inducible transcription repressor HrcA C-terminal" evidence="6">
    <location>
        <begin position="127"/>
        <end position="346"/>
    </location>
</feature>
<evidence type="ECO:0000256" key="2">
    <source>
        <dbReference type="ARBA" id="ARBA00023015"/>
    </source>
</evidence>
<dbReference type="InterPro" id="IPR002571">
    <property type="entry name" value="HrcA"/>
</dbReference>